<evidence type="ECO:0000313" key="3">
    <source>
        <dbReference type="Proteomes" id="UP000267187"/>
    </source>
</evidence>
<dbReference type="EMBL" id="REFJ01000004">
    <property type="protein sequence ID" value="RMA79482.1"/>
    <property type="molecule type" value="Genomic_DNA"/>
</dbReference>
<dbReference type="InterPro" id="IPR002575">
    <property type="entry name" value="Aminoglycoside_PTrfase"/>
</dbReference>
<comment type="caution">
    <text evidence="2">The sequence shown here is derived from an EMBL/GenBank/DDBJ whole genome shotgun (WGS) entry which is preliminary data.</text>
</comment>
<dbReference type="Proteomes" id="UP000267187">
    <property type="component" value="Unassembled WGS sequence"/>
</dbReference>
<evidence type="ECO:0000259" key="1">
    <source>
        <dbReference type="Pfam" id="PF01636"/>
    </source>
</evidence>
<dbReference type="Gene3D" id="3.90.1200.10">
    <property type="match status" value="1"/>
</dbReference>
<accession>A0A3M0AK91</accession>
<feature type="domain" description="Aminoglycoside phosphotransferase" evidence="1">
    <location>
        <begin position="36"/>
        <end position="275"/>
    </location>
</feature>
<gene>
    <name evidence="2" type="ORF">DFR27_1923</name>
</gene>
<keyword evidence="2" id="KW-0808">Transferase</keyword>
<dbReference type="Gene3D" id="3.30.200.20">
    <property type="entry name" value="Phosphorylase Kinase, domain 1"/>
    <property type="match status" value="1"/>
</dbReference>
<dbReference type="PANTHER" id="PTHR47829:SF1">
    <property type="entry name" value="HAD FAMILY PHOSPHATASE"/>
    <property type="match status" value="1"/>
</dbReference>
<dbReference type="Pfam" id="PF01636">
    <property type="entry name" value="APH"/>
    <property type="match status" value="1"/>
</dbReference>
<dbReference type="InterPro" id="IPR052898">
    <property type="entry name" value="ACAD10-like"/>
</dbReference>
<dbReference type="GO" id="GO:0016301">
    <property type="term" value="F:kinase activity"/>
    <property type="evidence" value="ECO:0007669"/>
    <property type="project" value="UniProtKB-KW"/>
</dbReference>
<dbReference type="SUPFAM" id="SSF56112">
    <property type="entry name" value="Protein kinase-like (PK-like)"/>
    <property type="match status" value="1"/>
</dbReference>
<dbReference type="InterPro" id="IPR041726">
    <property type="entry name" value="ACAD10_11_N"/>
</dbReference>
<dbReference type="AlphaFoldDB" id="A0A3M0AK91"/>
<keyword evidence="3" id="KW-1185">Reference proteome</keyword>
<evidence type="ECO:0000313" key="2">
    <source>
        <dbReference type="EMBL" id="RMA79482.1"/>
    </source>
</evidence>
<sequence length="353" mass="40246">MSNNTTVSIKAGEELNWDALEACLRANIPGLEGEMTVSQFPGGNSNLTYEVRFGERSLVLRRPPFGTRPKSGHSMHREYFVMSALKDSRIHVPQTLFYTDDEAVIGAEFYVMERVEGTLIRQQFPQDWKLTVAEKRALVFRVFDELIALHNTDIAAVGLAEFGKPEGYIARQIGGWNKRFNKAKTDDVDDFLDVQAWLESNRPSQEIAGCIVHGDFRLDNVIIDSESREVGAVLDWEISALGDPLMDLGNTLAYWVQADDPDYLKGLITQPSMDEGMPTRNEILAYYSSKTGIDTSDFNFYLVYGYWRNLVILQQIYYRYYHGQTQDQRFAMFKMAVNAMGNHCRMLISSAHR</sequence>
<proteinExistence type="predicted"/>
<dbReference type="InterPro" id="IPR011009">
    <property type="entry name" value="Kinase-like_dom_sf"/>
</dbReference>
<dbReference type="RefSeq" id="WP_121877237.1">
    <property type="nucleotide sequence ID" value="NZ_REFJ01000004.1"/>
</dbReference>
<organism evidence="2 3">
    <name type="scientific">Umboniibacter marinipuniceus</name>
    <dbReference type="NCBI Taxonomy" id="569599"/>
    <lineage>
        <taxon>Bacteria</taxon>
        <taxon>Pseudomonadati</taxon>
        <taxon>Pseudomonadota</taxon>
        <taxon>Gammaproteobacteria</taxon>
        <taxon>Cellvibrionales</taxon>
        <taxon>Cellvibrionaceae</taxon>
        <taxon>Umboniibacter</taxon>
    </lineage>
</organism>
<keyword evidence="2" id="KW-0418">Kinase</keyword>
<dbReference type="PANTHER" id="PTHR47829">
    <property type="entry name" value="HYDROLASE, PUTATIVE (AFU_ORTHOLOGUE AFUA_1G12880)-RELATED"/>
    <property type="match status" value="1"/>
</dbReference>
<dbReference type="CDD" id="cd05154">
    <property type="entry name" value="ACAD10_11_N-like"/>
    <property type="match status" value="1"/>
</dbReference>
<protein>
    <submittedName>
        <fullName evidence="2">Aminoglycoside phosphotransferase (APT) family kinase protein</fullName>
    </submittedName>
</protein>
<dbReference type="OrthoDB" id="3806873at2"/>
<reference evidence="2 3" key="1">
    <citation type="submission" date="2018-10" db="EMBL/GenBank/DDBJ databases">
        <title>Genomic Encyclopedia of Type Strains, Phase IV (KMG-IV): sequencing the most valuable type-strain genomes for metagenomic binning, comparative biology and taxonomic classification.</title>
        <authorList>
            <person name="Goeker M."/>
        </authorList>
    </citation>
    <scope>NUCLEOTIDE SEQUENCE [LARGE SCALE GENOMIC DNA]</scope>
    <source>
        <strain evidence="2 3">DSM 25080</strain>
    </source>
</reference>
<name>A0A3M0AK91_9GAMM</name>